<keyword evidence="3" id="KW-0808">Transferase</keyword>
<dbReference type="STRING" id="38300.SPRI_6859"/>
<evidence type="ECO:0000256" key="1">
    <source>
        <dbReference type="ARBA" id="ARBA00006962"/>
    </source>
</evidence>
<dbReference type="RefSeq" id="WP_053557639.1">
    <property type="nucleotide sequence ID" value="NZ_CP011340.1"/>
</dbReference>
<protein>
    <submittedName>
        <fullName evidence="4">Galactosyldiacylglycerol synthase</fullName>
    </submittedName>
</protein>
<dbReference type="EMBL" id="CP011340">
    <property type="protein sequence ID" value="ALC25165.1"/>
    <property type="molecule type" value="Genomic_DNA"/>
</dbReference>
<evidence type="ECO:0000313" key="5">
    <source>
        <dbReference type="Proteomes" id="UP000060513"/>
    </source>
</evidence>
<dbReference type="PATRIC" id="fig|38300.4.peg.7179"/>
<evidence type="ECO:0000256" key="3">
    <source>
        <dbReference type="ARBA" id="ARBA00022679"/>
    </source>
</evidence>
<sequence>MGGRFMVLSAGMGAGHDAVAGEMARRLAASGHEVLVRDVLTLLPPGAGRALRASYRFSVRHAPGLYAGVHAVFLAPRNGAGRPPSRRGPLTEMAPLTALAEGRLGALVRDRRPDAVVSTFHLAGQITGRMRDRGTLAVPSAVFVTDFAVHRGWLHPGNDLYLCVTDTCAQAVRAATGRPAAAPGPVVPPEFGRPAAQDPPGWADGRPPVLICTGAWGVGSGLTRTAEVLARHGCLPVLLCGRDERLRRRAGAVPGAVALGWVDDLPELMAHARLLIDNAAGQTAVQALAAGVPVIGYRPIAGHGVKGVRAMAAEGVTAWAGSIGDLVARVRELVAPGATRDRQVARAAALFRGDAARLVAALPGGGPPGA</sequence>
<evidence type="ECO:0000256" key="2">
    <source>
        <dbReference type="ARBA" id="ARBA00022676"/>
    </source>
</evidence>
<accession>A0A0M4DGT3</accession>
<comment type="similarity">
    <text evidence="1">Belongs to the glycosyltransferase 28 family.</text>
</comment>
<name>A0A0M4DGT3_STRPR</name>
<evidence type="ECO:0000313" key="4">
    <source>
        <dbReference type="EMBL" id="ALC25165.1"/>
    </source>
</evidence>
<dbReference type="InterPro" id="IPR050519">
    <property type="entry name" value="Glycosyltransf_28_UgtP"/>
</dbReference>
<reference evidence="4 5" key="1">
    <citation type="submission" date="2015-08" db="EMBL/GenBank/DDBJ databases">
        <title>Genome sequence of the pristinamycin over-producing bacterium Streptomyces pristinaespiralis HCCB10218.</title>
        <authorList>
            <person name="Tian J."/>
            <person name="Yang J."/>
            <person name="Li L."/>
            <person name="Ruan L."/>
            <person name="Wei W."/>
            <person name="Zheng G."/>
            <person name="Wei Z."/>
            <person name="Yang S."/>
            <person name="Ge M."/>
            <person name="Jiang W."/>
            <person name="Lu Y."/>
        </authorList>
    </citation>
    <scope>NUCLEOTIDE SEQUENCE [LARGE SCALE GENOMIC DNA]</scope>
    <source>
        <strain evidence="4 5">HCCB 10218</strain>
    </source>
</reference>
<gene>
    <name evidence="4" type="ORF">SPRI_6859</name>
</gene>
<dbReference type="AlphaFoldDB" id="A0A0M4DGT3"/>
<dbReference type="Gene3D" id="3.40.50.2000">
    <property type="entry name" value="Glycogen Phosphorylase B"/>
    <property type="match status" value="1"/>
</dbReference>
<dbReference type="KEGG" id="spri:SPRI_6859"/>
<organism evidence="4">
    <name type="scientific">Streptomyces pristinaespiralis</name>
    <dbReference type="NCBI Taxonomy" id="38300"/>
    <lineage>
        <taxon>Bacteria</taxon>
        <taxon>Bacillati</taxon>
        <taxon>Actinomycetota</taxon>
        <taxon>Actinomycetes</taxon>
        <taxon>Kitasatosporales</taxon>
        <taxon>Streptomycetaceae</taxon>
        <taxon>Streptomyces</taxon>
    </lineage>
</organism>
<dbReference type="GO" id="GO:0009247">
    <property type="term" value="P:glycolipid biosynthetic process"/>
    <property type="evidence" value="ECO:0007669"/>
    <property type="project" value="InterPro"/>
</dbReference>
<dbReference type="GO" id="GO:0016020">
    <property type="term" value="C:membrane"/>
    <property type="evidence" value="ECO:0007669"/>
    <property type="project" value="GOC"/>
</dbReference>
<dbReference type="OrthoDB" id="9810950at2"/>
<proteinExistence type="inferred from homology"/>
<dbReference type="Pfam" id="PF06925">
    <property type="entry name" value="MGDG_synth"/>
    <property type="match status" value="1"/>
</dbReference>
<dbReference type="PANTHER" id="PTHR43025:SF3">
    <property type="entry name" value="MONOGALACTOSYLDIACYLGLYCEROL SYNTHASE 1, CHLOROPLASTIC"/>
    <property type="match status" value="1"/>
</dbReference>
<dbReference type="SUPFAM" id="SSF53756">
    <property type="entry name" value="UDP-Glycosyltransferase/glycogen phosphorylase"/>
    <property type="match status" value="1"/>
</dbReference>
<dbReference type="GO" id="GO:0016758">
    <property type="term" value="F:hexosyltransferase activity"/>
    <property type="evidence" value="ECO:0007669"/>
    <property type="project" value="InterPro"/>
</dbReference>
<dbReference type="PANTHER" id="PTHR43025">
    <property type="entry name" value="MONOGALACTOSYLDIACYLGLYCEROL SYNTHASE"/>
    <property type="match status" value="1"/>
</dbReference>
<dbReference type="GeneID" id="97232106"/>
<dbReference type="Proteomes" id="UP000060513">
    <property type="component" value="Chromosome"/>
</dbReference>
<keyword evidence="2" id="KW-0328">Glycosyltransferase</keyword>
<dbReference type="InterPro" id="IPR009695">
    <property type="entry name" value="Diacylglyc_glucosyltr_N"/>
</dbReference>